<dbReference type="Proteomes" id="UP000245698">
    <property type="component" value="Unassembled WGS sequence"/>
</dbReference>
<sequence>MRPSILLPQDEQGDAGLLELDRKIGPVRFRASPRALFDAIASEEFVLKRVIGQLAWQGPTQPDCRGTPQIILHRTARYPQYDRNLAGAGPASGKPKHLS</sequence>
<organism evidence="1 2">
    <name type="scientific">Mesorhizobium delmotii</name>
    <dbReference type="NCBI Taxonomy" id="1631247"/>
    <lineage>
        <taxon>Bacteria</taxon>
        <taxon>Pseudomonadati</taxon>
        <taxon>Pseudomonadota</taxon>
        <taxon>Alphaproteobacteria</taxon>
        <taxon>Hyphomicrobiales</taxon>
        <taxon>Phyllobacteriaceae</taxon>
        <taxon>Mesorhizobium</taxon>
    </lineage>
</organism>
<evidence type="ECO:0000313" key="2">
    <source>
        <dbReference type="Proteomes" id="UP000245698"/>
    </source>
</evidence>
<name>A0A2P9AGI9_9HYPH</name>
<gene>
    <name evidence="1" type="ORF">BQ8482_130148</name>
</gene>
<keyword evidence="2" id="KW-1185">Reference proteome</keyword>
<dbReference type="EMBL" id="FUIG01000019">
    <property type="protein sequence ID" value="SJM30249.1"/>
    <property type="molecule type" value="Genomic_DNA"/>
</dbReference>
<reference evidence="2" key="1">
    <citation type="submission" date="2016-12" db="EMBL/GenBank/DDBJ databases">
        <authorList>
            <person name="Brunel B."/>
        </authorList>
    </citation>
    <scope>NUCLEOTIDE SEQUENCE [LARGE SCALE GENOMIC DNA]</scope>
</reference>
<dbReference type="AlphaFoldDB" id="A0A2P9AGI9"/>
<evidence type="ECO:0000313" key="1">
    <source>
        <dbReference type="EMBL" id="SJM30249.1"/>
    </source>
</evidence>
<accession>A0A2P9AGI9</accession>
<proteinExistence type="predicted"/>
<protein>
    <submittedName>
        <fullName evidence="1">Uncharacterized protein</fullName>
    </submittedName>
</protein>